<dbReference type="Pfam" id="PF19293">
    <property type="entry name" value="CdaA_N"/>
    <property type="match status" value="1"/>
</dbReference>
<comment type="function">
    <text evidence="10">Catalyzes the condensation of 2 ATP molecules into cyclic di-AMP (c-di-AMP), a second messenger used to regulate differing processes in different bacteria.</text>
</comment>
<evidence type="ECO:0000256" key="6">
    <source>
        <dbReference type="ARBA" id="ARBA00022741"/>
    </source>
</evidence>
<gene>
    <name evidence="10" type="primary">dacA</name>
    <name evidence="13" type="ORF">GCWU000342_01722</name>
</gene>
<dbReference type="InterPro" id="IPR034701">
    <property type="entry name" value="CdaA"/>
</dbReference>
<evidence type="ECO:0000256" key="7">
    <source>
        <dbReference type="ARBA" id="ARBA00022840"/>
    </source>
</evidence>
<comment type="caution">
    <text evidence="13">The sequence shown here is derived from an EMBL/GenBank/DDBJ whole genome shotgun (WGS) entry which is preliminary data.</text>
</comment>
<dbReference type="GO" id="GO:0005524">
    <property type="term" value="F:ATP binding"/>
    <property type="evidence" value="ECO:0007669"/>
    <property type="project" value="UniProtKB-UniRule"/>
</dbReference>
<dbReference type="SUPFAM" id="SSF143597">
    <property type="entry name" value="YojJ-like"/>
    <property type="match status" value="1"/>
</dbReference>
<comment type="subunit">
    <text evidence="10">Probably a homodimer.</text>
</comment>
<evidence type="ECO:0000256" key="2">
    <source>
        <dbReference type="ARBA" id="ARBA00022475"/>
    </source>
</evidence>
<protein>
    <recommendedName>
        <fullName evidence="10">Diadenylate cyclase</fullName>
        <shortName evidence="10">DAC</shortName>
        <ecNumber evidence="10">2.7.7.85</ecNumber>
    </recommendedName>
    <alternativeName>
        <fullName evidence="10">Cyclic-di-AMP synthase</fullName>
        <shortName evidence="10">c-di-AMP synthase</shortName>
    </alternativeName>
</protein>
<evidence type="ECO:0000256" key="11">
    <source>
        <dbReference type="SAM" id="MobiDB-lite"/>
    </source>
</evidence>
<comment type="similarity">
    <text evidence="10">Belongs to the adenylate cyclase family. DacA/CdaA subfamily.</text>
</comment>
<dbReference type="AlphaFoldDB" id="C4GCM8"/>
<evidence type="ECO:0000256" key="10">
    <source>
        <dbReference type="HAMAP-Rule" id="MF_01499"/>
    </source>
</evidence>
<feature type="transmembrane region" description="Helical" evidence="10">
    <location>
        <begin position="52"/>
        <end position="69"/>
    </location>
</feature>
<name>C4GCM8_9FIRM</name>
<dbReference type="NCBIfam" id="TIGR00159">
    <property type="entry name" value="diadenylate cyclase CdaA"/>
    <property type="match status" value="1"/>
</dbReference>
<keyword evidence="3 10" id="KW-0808">Transferase</keyword>
<dbReference type="InterPro" id="IPR050338">
    <property type="entry name" value="DisA"/>
</dbReference>
<feature type="region of interest" description="Disordered" evidence="11">
    <location>
        <begin position="275"/>
        <end position="344"/>
    </location>
</feature>
<dbReference type="GO" id="GO:0106408">
    <property type="term" value="F:diadenylate cyclase activity"/>
    <property type="evidence" value="ECO:0007669"/>
    <property type="project" value="UniProtKB-EC"/>
</dbReference>
<keyword evidence="4 10" id="KW-0812">Transmembrane</keyword>
<dbReference type="InterPro" id="IPR003390">
    <property type="entry name" value="DNA_integrity_scan_DisA_N"/>
</dbReference>
<evidence type="ECO:0000256" key="5">
    <source>
        <dbReference type="ARBA" id="ARBA00022695"/>
    </source>
</evidence>
<dbReference type="InterPro" id="IPR036888">
    <property type="entry name" value="DNA_integrity_DisA_N_sf"/>
</dbReference>
<evidence type="ECO:0000256" key="3">
    <source>
        <dbReference type="ARBA" id="ARBA00022679"/>
    </source>
</evidence>
<keyword evidence="14" id="KW-1185">Reference proteome</keyword>
<dbReference type="Gene3D" id="3.40.1700.10">
    <property type="entry name" value="DNA integrity scanning protein, DisA, N-terminal domain"/>
    <property type="match status" value="1"/>
</dbReference>
<accession>C4GCM8</accession>
<dbReference type="FunFam" id="3.40.1700.10:FF:000002">
    <property type="entry name" value="Diadenylate cyclase"/>
    <property type="match status" value="1"/>
</dbReference>
<dbReference type="PANTHER" id="PTHR34185:SF1">
    <property type="entry name" value="DIADENYLATE CYCLASE"/>
    <property type="match status" value="1"/>
</dbReference>
<sequence>MSQILDSVYGRLTEYFGTGLPSVNATDVIEILLIAVFLYELLIWIKNTRAWMLFRGLIVIVVFFILAAILQMNTILWLGERLVNASVIALVVVFQPELRRALETLGRNDFRRVLDAFRITRADPKRFDDKMVSDLTKACFSMGAVKTGALIVIEGDMRLTEYIRTGIDLDALVTSQLLINIFEKNTPLHDGAVIIRGNRIVAATCYLPLSENMEFSKDLGTRHRAGIGMSELCDGLVIIVSEETGAVSTAREGELRRNLTPEQLTEELVRIQILQETPESGKDKDRPDPTPADSPSAGQTASERRAFADSAQLTRPIDLAKAAGGDTSRMKPVKSRRKEAGHGK</sequence>
<dbReference type="PROSITE" id="PS51794">
    <property type="entry name" value="DAC"/>
    <property type="match status" value="1"/>
</dbReference>
<keyword evidence="9 10" id="KW-0472">Membrane</keyword>
<dbReference type="Pfam" id="PF02457">
    <property type="entry name" value="DAC"/>
    <property type="match status" value="1"/>
</dbReference>
<dbReference type="eggNOG" id="COG1624">
    <property type="taxonomic scope" value="Bacteria"/>
</dbReference>
<feature type="compositionally biased region" description="Basic and acidic residues" evidence="11">
    <location>
        <begin position="279"/>
        <end position="288"/>
    </location>
</feature>
<dbReference type="STRING" id="626523.GCWU000342_01722"/>
<comment type="caution">
    <text evidence="10">Lacks conserved residue(s) required for the propagation of feature annotation.</text>
</comment>
<evidence type="ECO:0000256" key="9">
    <source>
        <dbReference type="ARBA" id="ARBA00023136"/>
    </source>
</evidence>
<reference evidence="13" key="1">
    <citation type="submission" date="2009-04" db="EMBL/GenBank/DDBJ databases">
        <authorList>
            <person name="Weinstock G."/>
            <person name="Sodergren E."/>
            <person name="Clifton S."/>
            <person name="Fulton L."/>
            <person name="Fulton B."/>
            <person name="Courtney L."/>
            <person name="Fronick C."/>
            <person name="Harrison M."/>
            <person name="Strong C."/>
            <person name="Farmer C."/>
            <person name="Delahaunty K."/>
            <person name="Markovic C."/>
            <person name="Hall O."/>
            <person name="Minx P."/>
            <person name="Tomlinson C."/>
            <person name="Mitreva M."/>
            <person name="Nelson J."/>
            <person name="Hou S."/>
            <person name="Wollam A."/>
            <person name="Pepin K.H."/>
            <person name="Johnson M."/>
            <person name="Bhonagiri V."/>
            <person name="Nash W.E."/>
            <person name="Warren W."/>
            <person name="Chinwalla A."/>
            <person name="Mardis E.R."/>
            <person name="Wilson R.K."/>
        </authorList>
    </citation>
    <scope>NUCLEOTIDE SEQUENCE [LARGE SCALE GENOMIC DNA]</scope>
    <source>
        <strain evidence="13">DSM 14600</strain>
    </source>
</reference>
<dbReference type="EMBL" id="ACIP02000004">
    <property type="protein sequence ID" value="EEP27728.1"/>
    <property type="molecule type" value="Genomic_DNA"/>
</dbReference>
<dbReference type="InterPro" id="IPR045585">
    <property type="entry name" value="CdaA_N"/>
</dbReference>
<feature type="domain" description="DAC" evidence="12">
    <location>
        <begin position="95"/>
        <end position="261"/>
    </location>
</feature>
<keyword evidence="6 10" id="KW-0547">Nucleotide-binding</keyword>
<dbReference type="HAMAP" id="MF_01499">
    <property type="entry name" value="DacA"/>
    <property type="match status" value="1"/>
</dbReference>
<dbReference type="PANTHER" id="PTHR34185">
    <property type="entry name" value="DIADENYLATE CYCLASE"/>
    <property type="match status" value="1"/>
</dbReference>
<proteinExistence type="inferred from homology"/>
<dbReference type="GO" id="GO:0004016">
    <property type="term" value="F:adenylate cyclase activity"/>
    <property type="evidence" value="ECO:0007669"/>
    <property type="project" value="UniProtKB-UniRule"/>
</dbReference>
<dbReference type="EC" id="2.7.7.85" evidence="10"/>
<dbReference type="HOGENOM" id="CLU_038561_0_1_9"/>
<keyword evidence="5 10" id="KW-0548">Nucleotidyltransferase</keyword>
<keyword evidence="7 10" id="KW-0067">ATP-binding</keyword>
<evidence type="ECO:0000259" key="12">
    <source>
        <dbReference type="PROSITE" id="PS51794"/>
    </source>
</evidence>
<evidence type="ECO:0000256" key="4">
    <source>
        <dbReference type="ARBA" id="ARBA00022692"/>
    </source>
</evidence>
<organism evidence="13 14">
    <name type="scientific">Shuttleworthella satelles DSM 14600</name>
    <dbReference type="NCBI Taxonomy" id="626523"/>
    <lineage>
        <taxon>Bacteria</taxon>
        <taxon>Bacillati</taxon>
        <taxon>Bacillota</taxon>
        <taxon>Clostridia</taxon>
        <taxon>Lachnospirales</taxon>
        <taxon>Lachnospiraceae</taxon>
        <taxon>Shuttleworthella</taxon>
    </lineage>
</organism>
<dbReference type="Proteomes" id="UP000003494">
    <property type="component" value="Unassembled WGS sequence"/>
</dbReference>
<evidence type="ECO:0000256" key="8">
    <source>
        <dbReference type="ARBA" id="ARBA00022989"/>
    </source>
</evidence>
<keyword evidence="8 10" id="KW-1133">Transmembrane helix</keyword>
<dbReference type="RefSeq" id="WP_006906719.1">
    <property type="nucleotide sequence ID" value="NZ_GG665867.1"/>
</dbReference>
<evidence type="ECO:0000313" key="14">
    <source>
        <dbReference type="Proteomes" id="UP000003494"/>
    </source>
</evidence>
<evidence type="ECO:0000256" key="1">
    <source>
        <dbReference type="ARBA" id="ARBA00000877"/>
    </source>
</evidence>
<comment type="catalytic activity">
    <reaction evidence="1 10">
        <text>2 ATP = 3',3'-c-di-AMP + 2 diphosphate</text>
        <dbReference type="Rhea" id="RHEA:35655"/>
        <dbReference type="ChEBI" id="CHEBI:30616"/>
        <dbReference type="ChEBI" id="CHEBI:33019"/>
        <dbReference type="ChEBI" id="CHEBI:71500"/>
        <dbReference type="EC" id="2.7.7.85"/>
    </reaction>
</comment>
<keyword evidence="2 10" id="KW-1003">Cell membrane</keyword>
<dbReference type="GO" id="GO:0006171">
    <property type="term" value="P:cAMP biosynthetic process"/>
    <property type="evidence" value="ECO:0007669"/>
    <property type="project" value="InterPro"/>
</dbReference>
<evidence type="ECO:0000313" key="13">
    <source>
        <dbReference type="EMBL" id="EEP27728.1"/>
    </source>
</evidence>
<feature type="transmembrane region" description="Helical" evidence="10">
    <location>
        <begin position="28"/>
        <end position="45"/>
    </location>
</feature>